<dbReference type="InterPro" id="IPR051782">
    <property type="entry name" value="ABC_Transporter_VariousFunc"/>
</dbReference>
<evidence type="ECO:0000313" key="5">
    <source>
        <dbReference type="EMBL" id="QGU00713.1"/>
    </source>
</evidence>
<accession>A0A6I6DI14</accession>
<keyword evidence="2" id="KW-0547">Nucleotide-binding</keyword>
<keyword evidence="3 5" id="KW-0067">ATP-binding</keyword>
<dbReference type="InterPro" id="IPR003439">
    <property type="entry name" value="ABC_transporter-like_ATP-bd"/>
</dbReference>
<dbReference type="Gene3D" id="3.40.50.300">
    <property type="entry name" value="P-loop containing nucleotide triphosphate hydrolases"/>
    <property type="match status" value="1"/>
</dbReference>
<dbReference type="EMBL" id="CP046457">
    <property type="protein sequence ID" value="QGU00713.1"/>
    <property type="molecule type" value="Genomic_DNA"/>
</dbReference>
<feature type="domain" description="ABC transporter" evidence="4">
    <location>
        <begin position="4"/>
        <end position="229"/>
    </location>
</feature>
<evidence type="ECO:0000256" key="3">
    <source>
        <dbReference type="ARBA" id="ARBA00022840"/>
    </source>
</evidence>
<dbReference type="SMART" id="SM00382">
    <property type="entry name" value="AAA"/>
    <property type="match status" value="1"/>
</dbReference>
<evidence type="ECO:0000313" key="6">
    <source>
        <dbReference type="Proteomes" id="UP000426444"/>
    </source>
</evidence>
<dbReference type="SUPFAM" id="SSF52540">
    <property type="entry name" value="P-loop containing nucleoside triphosphate hydrolases"/>
    <property type="match status" value="1"/>
</dbReference>
<evidence type="ECO:0000259" key="4">
    <source>
        <dbReference type="PROSITE" id="PS50893"/>
    </source>
</evidence>
<keyword evidence="1" id="KW-0813">Transport</keyword>
<dbReference type="KEGG" id="salq:SYNTR_2119"/>
<dbReference type="AlphaFoldDB" id="A0A6I6DI14"/>
<organism evidence="5 6">
    <name type="scientific">Candidatus Syntrophocurvum alkaliphilum</name>
    <dbReference type="NCBI Taxonomy" id="2293317"/>
    <lineage>
        <taxon>Bacteria</taxon>
        <taxon>Bacillati</taxon>
        <taxon>Bacillota</taxon>
        <taxon>Clostridia</taxon>
        <taxon>Eubacteriales</taxon>
        <taxon>Syntrophomonadaceae</taxon>
        <taxon>Candidatus Syntrophocurvum</taxon>
    </lineage>
</organism>
<dbReference type="PANTHER" id="PTHR42939">
    <property type="entry name" value="ABC TRANSPORTER ATP-BINDING PROTEIN ALBC-RELATED"/>
    <property type="match status" value="1"/>
</dbReference>
<dbReference type="Proteomes" id="UP000426444">
    <property type="component" value="Chromosome"/>
</dbReference>
<dbReference type="PROSITE" id="PS50893">
    <property type="entry name" value="ABC_TRANSPORTER_2"/>
    <property type="match status" value="1"/>
</dbReference>
<dbReference type="Pfam" id="PF00005">
    <property type="entry name" value="ABC_tran"/>
    <property type="match status" value="1"/>
</dbReference>
<dbReference type="CDD" id="cd03230">
    <property type="entry name" value="ABC_DR_subfamily_A"/>
    <property type="match status" value="1"/>
</dbReference>
<gene>
    <name evidence="5" type="ORF">SYNTR_2119</name>
</gene>
<keyword evidence="6" id="KW-1185">Reference proteome</keyword>
<dbReference type="GO" id="GO:0016887">
    <property type="term" value="F:ATP hydrolysis activity"/>
    <property type="evidence" value="ECO:0007669"/>
    <property type="project" value="InterPro"/>
</dbReference>
<dbReference type="InterPro" id="IPR027417">
    <property type="entry name" value="P-loop_NTPase"/>
</dbReference>
<evidence type="ECO:0000256" key="2">
    <source>
        <dbReference type="ARBA" id="ARBA00022741"/>
    </source>
</evidence>
<dbReference type="GO" id="GO:0005524">
    <property type="term" value="F:ATP binding"/>
    <property type="evidence" value="ECO:0007669"/>
    <property type="project" value="UniProtKB-KW"/>
</dbReference>
<proteinExistence type="predicted"/>
<protein>
    <submittedName>
        <fullName evidence="5">Efflux ABC transporter, ATP-binding protein</fullName>
    </submittedName>
</protein>
<dbReference type="RefSeq" id="WP_197079112.1">
    <property type="nucleotide sequence ID" value="NZ_CP046457.1"/>
</dbReference>
<dbReference type="InterPro" id="IPR003593">
    <property type="entry name" value="AAA+_ATPase"/>
</dbReference>
<sequence length="292" mass="32883">MTAIKVTNLTKAYNKSKFDLSINNLVINEGSIFSLLGPNGAGKTTFLKILLNLIKDYKGNVNVYNYDANDRNNLNSLISYMPENKNLYENMSIAQMIHFAKNVVPNFDIKKAHELFTLFPLKTTQKISTLSYGEKTQLYTIITFAKPAKLFILDEPTRGLDPVMQERLLSVVRDESTEGKTIVFSSHQISEVEEISDSTAIIKNGSIILNGNVDDLKEQLSLIVLNNDDLDLLKSTSIKIASIRTQEHNNYILLKGSKKELTTLQNVLPRSELVKPNLKDIFLNSVEGRRVN</sequence>
<name>A0A6I6DI14_9FIRM</name>
<reference evidence="6" key="1">
    <citation type="journal article" date="2019" name="Microbiology">
        <title>Complete Genome Sequence of an Uncultured Bacterium of the Candidate Phylum Bipolaricaulota.</title>
        <authorList>
            <person name="Kadnikov V.V."/>
            <person name="Mardanov A.V."/>
            <person name="Beletsky A.V."/>
            <person name="Frank Y.A."/>
            <person name="Karnachuk O.V."/>
            <person name="Ravin N.V."/>
        </authorList>
    </citation>
    <scope>NUCLEOTIDE SEQUENCE [LARGE SCALE GENOMIC DNA]</scope>
</reference>
<dbReference type="PANTHER" id="PTHR42939:SF1">
    <property type="entry name" value="ABC TRANSPORTER ATP-BINDING PROTEIN ALBC-RELATED"/>
    <property type="match status" value="1"/>
</dbReference>
<evidence type="ECO:0000256" key="1">
    <source>
        <dbReference type="ARBA" id="ARBA00022448"/>
    </source>
</evidence>